<dbReference type="AlphaFoldDB" id="A0A368W800"/>
<proteinExistence type="predicted"/>
<organism evidence="1 2">
    <name type="scientific">Paenibacillus prosopidis</name>
    <dbReference type="NCBI Taxonomy" id="630520"/>
    <lineage>
        <taxon>Bacteria</taxon>
        <taxon>Bacillati</taxon>
        <taxon>Bacillota</taxon>
        <taxon>Bacilli</taxon>
        <taxon>Bacillales</taxon>
        <taxon>Paenibacillaceae</taxon>
        <taxon>Paenibacillus</taxon>
    </lineage>
</organism>
<keyword evidence="2" id="KW-1185">Reference proteome</keyword>
<dbReference type="InterPro" id="IPR007391">
    <property type="entry name" value="Vancomycin_resist_VanW"/>
</dbReference>
<evidence type="ECO:0000313" key="1">
    <source>
        <dbReference type="EMBL" id="RCW51765.1"/>
    </source>
</evidence>
<evidence type="ECO:0000313" key="2">
    <source>
        <dbReference type="Proteomes" id="UP000252415"/>
    </source>
</evidence>
<gene>
    <name evidence="1" type="ORF">DFP97_101107</name>
</gene>
<dbReference type="PANTHER" id="PTHR35788">
    <property type="entry name" value="EXPORTED PROTEIN-RELATED"/>
    <property type="match status" value="1"/>
</dbReference>
<comment type="caution">
    <text evidence="1">The sequence shown here is derived from an EMBL/GenBank/DDBJ whole genome shotgun (WGS) entry which is preliminary data.</text>
</comment>
<reference evidence="1 2" key="1">
    <citation type="submission" date="2018-07" db="EMBL/GenBank/DDBJ databases">
        <title>Genomic Encyclopedia of Type Strains, Phase III (KMG-III): the genomes of soil and plant-associated and newly described type strains.</title>
        <authorList>
            <person name="Whitman W."/>
        </authorList>
    </citation>
    <scope>NUCLEOTIDE SEQUENCE [LARGE SCALE GENOMIC DNA]</scope>
    <source>
        <strain evidence="1 2">CECT 7506</strain>
    </source>
</reference>
<name>A0A368W800_9BACL</name>
<dbReference type="PANTHER" id="PTHR35788:SF1">
    <property type="entry name" value="EXPORTED PROTEIN"/>
    <property type="match status" value="1"/>
</dbReference>
<protein>
    <submittedName>
        <fullName evidence="1">Vancomycin resistance protein VanW</fullName>
    </submittedName>
</protein>
<dbReference type="InterPro" id="IPR052913">
    <property type="entry name" value="Glycopeptide_resist_protein"/>
</dbReference>
<sequence length="271" mass="31769">MKKPISRSKLRLMFGKTYYTWRRYARWLVDGIPFARTFSEEPLAHVVFHHETPTLRKLKDVDMWLQYNKEINLALAIKRLNGLLLAPGETMSYWKLIGKTTARKGYVPGMVLFYGGFKPGIGGGLCQLSNLIYWMTLHTPLAVMERHRHSYDAFPDTNRTQPFGSGATCAYNYLDLMISNPTTTLYQLRLELKDHVLRGEWRAVEKSLHSYEIYEKEHRIEQQYWGGYVRRNVLHRRVFNQASELIDDEYITENNALMMYSPLLSESTKDD</sequence>
<accession>A0A368W800</accession>
<dbReference type="EMBL" id="QPJD01000001">
    <property type="protein sequence ID" value="RCW51765.1"/>
    <property type="molecule type" value="Genomic_DNA"/>
</dbReference>
<dbReference type="Proteomes" id="UP000252415">
    <property type="component" value="Unassembled WGS sequence"/>
</dbReference>
<dbReference type="Pfam" id="PF04294">
    <property type="entry name" value="VanW"/>
    <property type="match status" value="1"/>
</dbReference>